<feature type="region of interest" description="Disordered" evidence="1">
    <location>
        <begin position="1"/>
        <end position="71"/>
    </location>
</feature>
<evidence type="ECO:0000256" key="1">
    <source>
        <dbReference type="SAM" id="MobiDB-lite"/>
    </source>
</evidence>
<dbReference type="GeneID" id="28899113"/>
<organism evidence="2 3">
    <name type="scientific">Xylona heveae (strain CBS 132557 / TC161)</name>
    <dbReference type="NCBI Taxonomy" id="1328760"/>
    <lineage>
        <taxon>Eukaryota</taxon>
        <taxon>Fungi</taxon>
        <taxon>Dikarya</taxon>
        <taxon>Ascomycota</taxon>
        <taxon>Pezizomycotina</taxon>
        <taxon>Xylonomycetes</taxon>
        <taxon>Xylonales</taxon>
        <taxon>Xylonaceae</taxon>
        <taxon>Xylona</taxon>
    </lineage>
</organism>
<evidence type="ECO:0000313" key="3">
    <source>
        <dbReference type="Proteomes" id="UP000076632"/>
    </source>
</evidence>
<sequence>MISHSVSSSWSRINTPTQTAQRRPQKSNSFRNSTTMPEYLASFSDYSRTDPPSPPPQPPPSPEPGPYRVLPAEQNARQYRELEQQLTAGLQLASNH</sequence>
<protein>
    <submittedName>
        <fullName evidence="2">Uncharacterized protein</fullName>
    </submittedName>
</protein>
<dbReference type="RefSeq" id="XP_018185865.1">
    <property type="nucleotide sequence ID" value="XM_018333976.1"/>
</dbReference>
<reference evidence="2 3" key="1">
    <citation type="journal article" date="2016" name="Fungal Biol.">
        <title>The genome of Xylona heveae provides a window into fungal endophytism.</title>
        <authorList>
            <person name="Gazis R."/>
            <person name="Kuo A."/>
            <person name="Riley R."/>
            <person name="LaButti K."/>
            <person name="Lipzen A."/>
            <person name="Lin J."/>
            <person name="Amirebrahimi M."/>
            <person name="Hesse C.N."/>
            <person name="Spatafora J.W."/>
            <person name="Henrissat B."/>
            <person name="Hainaut M."/>
            <person name="Grigoriev I.V."/>
            <person name="Hibbett D.S."/>
        </authorList>
    </citation>
    <scope>NUCLEOTIDE SEQUENCE [LARGE SCALE GENOMIC DNA]</scope>
    <source>
        <strain evidence="2 3">TC161</strain>
    </source>
</reference>
<evidence type="ECO:0000313" key="2">
    <source>
        <dbReference type="EMBL" id="KZF20310.1"/>
    </source>
</evidence>
<name>A0A165ADR6_XYLHT</name>
<proteinExistence type="predicted"/>
<dbReference type="Proteomes" id="UP000076632">
    <property type="component" value="Unassembled WGS sequence"/>
</dbReference>
<feature type="compositionally biased region" description="Pro residues" evidence="1">
    <location>
        <begin position="51"/>
        <end position="65"/>
    </location>
</feature>
<accession>A0A165ADR6</accession>
<feature type="compositionally biased region" description="Low complexity" evidence="1">
    <location>
        <begin position="1"/>
        <end position="11"/>
    </location>
</feature>
<keyword evidence="3" id="KW-1185">Reference proteome</keyword>
<dbReference type="EMBL" id="KV407463">
    <property type="protein sequence ID" value="KZF20310.1"/>
    <property type="molecule type" value="Genomic_DNA"/>
</dbReference>
<gene>
    <name evidence="2" type="ORF">L228DRAFT_25735</name>
</gene>
<feature type="compositionally biased region" description="Polar residues" evidence="1">
    <location>
        <begin position="12"/>
        <end position="36"/>
    </location>
</feature>
<dbReference type="InParanoid" id="A0A165ADR6"/>
<dbReference type="AlphaFoldDB" id="A0A165ADR6"/>